<gene>
    <name evidence="1" type="ORF">EVA_13812</name>
</gene>
<comment type="caution">
    <text evidence="1">The sequence shown here is derived from an EMBL/GenBank/DDBJ whole genome shotgun (WGS) entry which is preliminary data.</text>
</comment>
<name>J9GFH2_9ZZZZ</name>
<proteinExistence type="predicted"/>
<evidence type="ECO:0000313" key="1">
    <source>
        <dbReference type="EMBL" id="EJW98079.1"/>
    </source>
</evidence>
<reference evidence="1" key="1">
    <citation type="journal article" date="2012" name="PLoS ONE">
        <title>Gene sets for utilization of primary and secondary nutrition supplies in the distal gut of endangered iberian lynx.</title>
        <authorList>
            <person name="Alcaide M."/>
            <person name="Messina E."/>
            <person name="Richter M."/>
            <person name="Bargiela R."/>
            <person name="Peplies J."/>
            <person name="Huws S.A."/>
            <person name="Newbold C.J."/>
            <person name="Golyshin P.N."/>
            <person name="Simon M.A."/>
            <person name="Lopez G."/>
            <person name="Yakimov M.M."/>
            <person name="Ferrer M."/>
        </authorList>
    </citation>
    <scope>NUCLEOTIDE SEQUENCE</scope>
</reference>
<dbReference type="AlphaFoldDB" id="J9GFH2"/>
<sequence>MKSATVLVLAVKPLSDVTKLFPGFATKQNRKSPESSTSNS</sequence>
<protein>
    <submittedName>
        <fullName evidence="1">Uncharacterized protein</fullName>
    </submittedName>
</protein>
<organism evidence="1">
    <name type="scientific">gut metagenome</name>
    <dbReference type="NCBI Taxonomy" id="749906"/>
    <lineage>
        <taxon>unclassified sequences</taxon>
        <taxon>metagenomes</taxon>
        <taxon>organismal metagenomes</taxon>
    </lineage>
</organism>
<accession>J9GFH2</accession>
<dbReference type="EMBL" id="AMCI01004439">
    <property type="protein sequence ID" value="EJW98079.1"/>
    <property type="molecule type" value="Genomic_DNA"/>
</dbReference>